<organism evidence="1 2">
    <name type="scientific">Virgisporangium aurantiacum</name>
    <dbReference type="NCBI Taxonomy" id="175570"/>
    <lineage>
        <taxon>Bacteria</taxon>
        <taxon>Bacillati</taxon>
        <taxon>Actinomycetota</taxon>
        <taxon>Actinomycetes</taxon>
        <taxon>Micromonosporales</taxon>
        <taxon>Micromonosporaceae</taxon>
        <taxon>Virgisporangium</taxon>
    </lineage>
</organism>
<dbReference type="Proteomes" id="UP000612585">
    <property type="component" value="Unassembled WGS sequence"/>
</dbReference>
<keyword evidence="2" id="KW-1185">Reference proteome</keyword>
<evidence type="ECO:0000313" key="1">
    <source>
        <dbReference type="EMBL" id="GIJ64012.1"/>
    </source>
</evidence>
<dbReference type="AlphaFoldDB" id="A0A8J3ZJC5"/>
<accession>A0A8J3ZJC5</accession>
<gene>
    <name evidence="1" type="ORF">Vau01_115280</name>
</gene>
<sequence length="86" mass="9714">MCGSGRIEKVWTNKPTQTRQRVDRRWVSVGPRTVSKLQAWTQPPIDVWADKPTPDNERVGLRRVHRSGSPVTLGYQHAIGNAPDRG</sequence>
<protein>
    <submittedName>
        <fullName evidence="1">Uncharacterized protein</fullName>
    </submittedName>
</protein>
<dbReference type="EMBL" id="BOPG01000106">
    <property type="protein sequence ID" value="GIJ64012.1"/>
    <property type="molecule type" value="Genomic_DNA"/>
</dbReference>
<comment type="caution">
    <text evidence="1">The sequence shown here is derived from an EMBL/GenBank/DDBJ whole genome shotgun (WGS) entry which is preliminary data.</text>
</comment>
<name>A0A8J3ZJC5_9ACTN</name>
<evidence type="ECO:0000313" key="2">
    <source>
        <dbReference type="Proteomes" id="UP000612585"/>
    </source>
</evidence>
<proteinExistence type="predicted"/>
<reference evidence="1" key="1">
    <citation type="submission" date="2021-01" db="EMBL/GenBank/DDBJ databases">
        <title>Whole genome shotgun sequence of Virgisporangium aurantiacum NBRC 16421.</title>
        <authorList>
            <person name="Komaki H."/>
            <person name="Tamura T."/>
        </authorList>
    </citation>
    <scope>NUCLEOTIDE SEQUENCE</scope>
    <source>
        <strain evidence="1">NBRC 16421</strain>
    </source>
</reference>